<keyword evidence="12" id="KW-0479">Metal-binding</keyword>
<dbReference type="PANTHER" id="PTHR16222">
    <property type="entry name" value="ADP-RIBOSYLGLYCOHYDROLASE"/>
    <property type="match status" value="1"/>
</dbReference>
<comment type="caution">
    <text evidence="14">The sequence shown here is derived from an EMBL/GenBank/DDBJ whole genome shotgun (WGS) entry which is preliminary data.</text>
</comment>
<feature type="binding site" evidence="12">
    <location>
        <position position="101"/>
    </location>
    <ligand>
        <name>Mg(2+)</name>
        <dbReference type="ChEBI" id="CHEBI:18420"/>
        <label>1</label>
    </ligand>
</feature>
<dbReference type="PANTHER" id="PTHR16222:SF24">
    <property type="entry name" value="ADP-RIBOSYLHYDROLASE ARH3"/>
    <property type="match status" value="1"/>
</dbReference>
<dbReference type="EMBL" id="MU157915">
    <property type="protein sequence ID" value="KAF9523515.1"/>
    <property type="molecule type" value="Genomic_DNA"/>
</dbReference>
<comment type="cofactor">
    <cofactor evidence="12">
        <name>Mg(2+)</name>
        <dbReference type="ChEBI" id="CHEBI:18420"/>
    </cofactor>
    <text evidence="12">Binds 2 magnesium ions per subunit.</text>
</comment>
<dbReference type="InterPro" id="IPR005502">
    <property type="entry name" value="Ribosyl_crysJ1"/>
</dbReference>
<feature type="binding site" evidence="12">
    <location>
        <position position="102"/>
    </location>
    <ligand>
        <name>Mg(2+)</name>
        <dbReference type="ChEBI" id="CHEBI:18420"/>
        <label>1</label>
    </ligand>
</feature>
<dbReference type="OrthoDB" id="2021138at2759"/>
<dbReference type="InterPro" id="IPR036705">
    <property type="entry name" value="Ribosyl_crysJ1_sf"/>
</dbReference>
<feature type="binding site" evidence="12">
    <location>
        <position position="408"/>
    </location>
    <ligand>
        <name>Mg(2+)</name>
        <dbReference type="ChEBI" id="CHEBI:18420"/>
        <label>1</label>
    </ligand>
</feature>
<accession>A0A9P6E6R4</accession>
<organism evidence="14 15">
    <name type="scientific">Crepidotus variabilis</name>
    <dbReference type="NCBI Taxonomy" id="179855"/>
    <lineage>
        <taxon>Eukaryota</taxon>
        <taxon>Fungi</taxon>
        <taxon>Dikarya</taxon>
        <taxon>Basidiomycota</taxon>
        <taxon>Agaricomycotina</taxon>
        <taxon>Agaricomycetes</taxon>
        <taxon>Agaricomycetidae</taxon>
        <taxon>Agaricales</taxon>
        <taxon>Agaricineae</taxon>
        <taxon>Crepidotaceae</taxon>
        <taxon>Crepidotus</taxon>
    </lineage>
</organism>
<feature type="binding site" evidence="12">
    <location>
        <position position="100"/>
    </location>
    <ligand>
        <name>Mg(2+)</name>
        <dbReference type="ChEBI" id="CHEBI:18420"/>
        <label>1</label>
    </ligand>
</feature>
<sequence>MPSFSGFLNRHKKEDSQSQGQPSAGSSSSQLPGVPPHLDLHIQHPTPSSTSTKIKMAVLTSALIDALGFGNEFTKRFSVPFLDTMKAKTMFQGIPAGSWTDDTSMMLCLATSIIESYPKMKHEGKDEVWGMNQADQLTKYWKWKEQGYMGSVPGKGCFDIGNQVRRAVSIWDEEQRTPDSPSPDASTKALLRIKYELKEDRNSGNGSLMRILPVGLVYWRDVNQAKVAAKLSSETTHPNRMCVEVCQVWTCLIARVMQEMDDIAKEKLQTESLGKRREALSKLELLEVISEFPFTNEKLREVLTVPPSAQEARTKATSPADLEKWYLVHHPLLKLISSTQSQTLPSHYPSTWTPPSQAQFPYIIPPTDQLSSSGYVLNTLLSALYCFFATTTFEGGALMAINLCDDADTVGAIYAGLAAVWYGCEENDSNAGSFWTPKMKEWKKGAKSLNTVQYAADGLVKLDEEIGKAAAYWDRVNG</sequence>
<proteinExistence type="inferred from homology"/>
<keyword evidence="12" id="KW-0460">Magnesium</keyword>
<dbReference type="AlphaFoldDB" id="A0A9P6E6R4"/>
<evidence type="ECO:0000256" key="2">
    <source>
        <dbReference type="ARBA" id="ARBA00012255"/>
    </source>
</evidence>
<dbReference type="Gene3D" id="1.10.4080.10">
    <property type="entry name" value="ADP-ribosylation/Crystallin J1"/>
    <property type="match status" value="1"/>
</dbReference>
<dbReference type="Proteomes" id="UP000807306">
    <property type="component" value="Unassembled WGS sequence"/>
</dbReference>
<dbReference type="GO" id="GO:0004649">
    <property type="term" value="F:poly(ADP-ribose) glycohydrolase activity"/>
    <property type="evidence" value="ECO:0007669"/>
    <property type="project" value="UniProtKB-EC"/>
</dbReference>
<gene>
    <name evidence="14" type="ORF">CPB83DRAFT_862651</name>
</gene>
<evidence type="ECO:0000313" key="14">
    <source>
        <dbReference type="EMBL" id="KAF9523515.1"/>
    </source>
</evidence>
<evidence type="ECO:0000256" key="3">
    <source>
        <dbReference type="ARBA" id="ARBA00022801"/>
    </source>
</evidence>
<evidence type="ECO:0000256" key="4">
    <source>
        <dbReference type="ARBA" id="ARBA00041057"/>
    </source>
</evidence>
<evidence type="ECO:0000256" key="8">
    <source>
        <dbReference type="ARBA" id="ARBA00042850"/>
    </source>
</evidence>
<feature type="binding site" evidence="12">
    <location>
        <position position="406"/>
    </location>
    <ligand>
        <name>Mg(2+)</name>
        <dbReference type="ChEBI" id="CHEBI:18420"/>
        <label>1</label>
    </ligand>
</feature>
<evidence type="ECO:0000313" key="15">
    <source>
        <dbReference type="Proteomes" id="UP000807306"/>
    </source>
</evidence>
<evidence type="ECO:0000256" key="12">
    <source>
        <dbReference type="PIRSR" id="PIRSR605502-1"/>
    </source>
</evidence>
<comment type="catalytic activity">
    <reaction evidence="11">
        <text>alpha-NAD(+) + H2O = ADP-D-ribose + nicotinamide + H(+)</text>
        <dbReference type="Rhea" id="RHEA:68792"/>
        <dbReference type="ChEBI" id="CHEBI:15377"/>
        <dbReference type="ChEBI" id="CHEBI:15378"/>
        <dbReference type="ChEBI" id="CHEBI:17154"/>
        <dbReference type="ChEBI" id="CHEBI:57967"/>
        <dbReference type="ChEBI" id="CHEBI:77017"/>
    </reaction>
</comment>
<reference evidence="14" key="1">
    <citation type="submission" date="2020-11" db="EMBL/GenBank/DDBJ databases">
        <authorList>
            <consortium name="DOE Joint Genome Institute"/>
            <person name="Ahrendt S."/>
            <person name="Riley R."/>
            <person name="Andreopoulos W."/>
            <person name="Labutti K."/>
            <person name="Pangilinan J."/>
            <person name="Ruiz-Duenas F.J."/>
            <person name="Barrasa J.M."/>
            <person name="Sanchez-Garcia M."/>
            <person name="Camarero S."/>
            <person name="Miyauchi S."/>
            <person name="Serrano A."/>
            <person name="Linde D."/>
            <person name="Babiker R."/>
            <person name="Drula E."/>
            <person name="Ayuso-Fernandez I."/>
            <person name="Pacheco R."/>
            <person name="Padilla G."/>
            <person name="Ferreira P."/>
            <person name="Barriuso J."/>
            <person name="Kellner H."/>
            <person name="Castanera R."/>
            <person name="Alfaro M."/>
            <person name="Ramirez L."/>
            <person name="Pisabarro A.G."/>
            <person name="Kuo A."/>
            <person name="Tritt A."/>
            <person name="Lipzen A."/>
            <person name="He G."/>
            <person name="Yan M."/>
            <person name="Ng V."/>
            <person name="Cullen D."/>
            <person name="Martin F."/>
            <person name="Rosso M.-N."/>
            <person name="Henrissat B."/>
            <person name="Hibbett D."/>
            <person name="Martinez A.T."/>
            <person name="Grigoriev I.V."/>
        </authorList>
    </citation>
    <scope>NUCLEOTIDE SEQUENCE</scope>
    <source>
        <strain evidence="14">CBS 506.95</strain>
    </source>
</reference>
<feature type="region of interest" description="Disordered" evidence="13">
    <location>
        <begin position="1"/>
        <end position="49"/>
    </location>
</feature>
<evidence type="ECO:0000256" key="9">
    <source>
        <dbReference type="ARBA" id="ARBA00043187"/>
    </source>
</evidence>
<evidence type="ECO:0000256" key="5">
    <source>
        <dbReference type="ARBA" id="ARBA00042398"/>
    </source>
</evidence>
<evidence type="ECO:0000256" key="11">
    <source>
        <dbReference type="ARBA" id="ARBA00049015"/>
    </source>
</evidence>
<dbReference type="GO" id="GO:0046872">
    <property type="term" value="F:metal ion binding"/>
    <property type="evidence" value="ECO:0007669"/>
    <property type="project" value="UniProtKB-KW"/>
</dbReference>
<evidence type="ECO:0000256" key="6">
    <source>
        <dbReference type="ARBA" id="ARBA00042471"/>
    </source>
</evidence>
<evidence type="ECO:0000256" key="13">
    <source>
        <dbReference type="SAM" id="MobiDB-lite"/>
    </source>
</evidence>
<name>A0A9P6E6R4_9AGAR</name>
<feature type="binding site" evidence="12">
    <location>
        <position position="409"/>
    </location>
    <ligand>
        <name>Mg(2+)</name>
        <dbReference type="ChEBI" id="CHEBI:18420"/>
        <label>1</label>
    </ligand>
</feature>
<comment type="similarity">
    <text evidence="1">Belongs to the ADP-ribosylglycohydrolase family.</text>
</comment>
<protein>
    <recommendedName>
        <fullName evidence="4">ADP-ribosylhydrolase ARH3</fullName>
        <ecNumber evidence="2">3.2.1.143</ecNumber>
    </recommendedName>
    <alternativeName>
        <fullName evidence="5">ADP-ribose glycohydrolase ARH3</fullName>
    </alternativeName>
    <alternativeName>
        <fullName evidence="6">ADP-ribosylhydrolase 3</fullName>
    </alternativeName>
    <alternativeName>
        <fullName evidence="9">O-acetyl-ADP-ribose deacetylase ARH3</fullName>
    </alternativeName>
    <alternativeName>
        <fullName evidence="10">Poly(ADP-ribose) glycohydrolase ARH3</fullName>
    </alternativeName>
    <alternativeName>
        <fullName evidence="8">[Protein ADP-ribosylarginine] hydrolase-like protein 2</fullName>
    </alternativeName>
    <alternativeName>
        <fullName evidence="7">[Protein ADP-ribosylserine] hydrolase</fullName>
    </alternativeName>
</protein>
<dbReference type="Pfam" id="PF03747">
    <property type="entry name" value="ADP_ribosyl_GH"/>
    <property type="match status" value="1"/>
</dbReference>
<keyword evidence="3" id="KW-0378">Hydrolase</keyword>
<dbReference type="InterPro" id="IPR050792">
    <property type="entry name" value="ADP-ribosylglycohydrolase"/>
</dbReference>
<dbReference type="EC" id="3.2.1.143" evidence="2"/>
<dbReference type="SUPFAM" id="SSF101478">
    <property type="entry name" value="ADP-ribosylglycohydrolase"/>
    <property type="match status" value="1"/>
</dbReference>
<feature type="compositionally biased region" description="Low complexity" evidence="13">
    <location>
        <begin position="17"/>
        <end position="30"/>
    </location>
</feature>
<keyword evidence="15" id="KW-1185">Reference proteome</keyword>
<evidence type="ECO:0000256" key="7">
    <source>
        <dbReference type="ARBA" id="ARBA00042722"/>
    </source>
</evidence>
<evidence type="ECO:0000256" key="1">
    <source>
        <dbReference type="ARBA" id="ARBA00010702"/>
    </source>
</evidence>
<evidence type="ECO:0000256" key="10">
    <source>
        <dbReference type="ARBA" id="ARBA00043193"/>
    </source>
</evidence>